<name>A0ABN1A436_9ACTN</name>
<sequence length="214" mass="22991">MYMVRASATRNRNLGLLSSQRRPHPSPGTPFLLPLECRLWPTPQKRSTYTTDCHTFAPFPASLCSSEPATQYVCCVEATHVLRVTLAGAGAQDELRSLFTWLTAEPELRGRVEMTGQAPESGTLGSAAQDLIVALGPSGVTVLAAALVTWLRQRTATIRCKASTEDGRTVELTATRVRRDDPDTLQMLIGQLAALGTDTSGAGGEHGITTRSEP</sequence>
<evidence type="ECO:0000256" key="1">
    <source>
        <dbReference type="SAM" id="MobiDB-lite"/>
    </source>
</evidence>
<feature type="region of interest" description="Disordered" evidence="1">
    <location>
        <begin position="1"/>
        <end position="27"/>
    </location>
</feature>
<protein>
    <recommendedName>
        <fullName evidence="5">ACT domain-containing protein</fullName>
    </recommendedName>
</protein>
<keyword evidence="2" id="KW-0812">Transmembrane</keyword>
<dbReference type="EMBL" id="BAAABY010000023">
    <property type="protein sequence ID" value="GAA0466993.1"/>
    <property type="molecule type" value="Genomic_DNA"/>
</dbReference>
<comment type="caution">
    <text evidence="3">The sequence shown here is derived from an EMBL/GenBank/DDBJ whole genome shotgun (WGS) entry which is preliminary data.</text>
</comment>
<evidence type="ECO:0000256" key="2">
    <source>
        <dbReference type="SAM" id="Phobius"/>
    </source>
</evidence>
<accession>A0ABN1A436</accession>
<dbReference type="InterPro" id="IPR045428">
    <property type="entry name" value="EACC1"/>
</dbReference>
<keyword evidence="4" id="KW-1185">Reference proteome</keyword>
<feature type="compositionally biased region" description="Polar residues" evidence="1">
    <location>
        <begin position="8"/>
        <end position="20"/>
    </location>
</feature>
<proteinExistence type="predicted"/>
<gene>
    <name evidence="3" type="ORF">GCM10010361_34010</name>
</gene>
<evidence type="ECO:0000313" key="3">
    <source>
        <dbReference type="EMBL" id="GAA0466993.1"/>
    </source>
</evidence>
<reference evidence="3 4" key="1">
    <citation type="journal article" date="2019" name="Int. J. Syst. Evol. Microbiol.">
        <title>The Global Catalogue of Microorganisms (GCM) 10K type strain sequencing project: providing services to taxonomists for standard genome sequencing and annotation.</title>
        <authorList>
            <consortium name="The Broad Institute Genomics Platform"/>
            <consortium name="The Broad Institute Genome Sequencing Center for Infectious Disease"/>
            <person name="Wu L."/>
            <person name="Ma J."/>
        </authorList>
    </citation>
    <scope>NUCLEOTIDE SEQUENCE [LARGE SCALE GENOMIC DNA]</scope>
    <source>
        <strain evidence="3 4">JCM 4805</strain>
    </source>
</reference>
<dbReference type="Proteomes" id="UP001500909">
    <property type="component" value="Unassembled WGS sequence"/>
</dbReference>
<dbReference type="Pfam" id="PF19953">
    <property type="entry name" value="EACC1"/>
    <property type="match status" value="1"/>
</dbReference>
<keyword evidence="2" id="KW-0472">Membrane</keyword>
<feature type="transmembrane region" description="Helical" evidence="2">
    <location>
        <begin position="131"/>
        <end position="151"/>
    </location>
</feature>
<keyword evidence="2" id="KW-1133">Transmembrane helix</keyword>
<evidence type="ECO:0000313" key="4">
    <source>
        <dbReference type="Proteomes" id="UP001500909"/>
    </source>
</evidence>
<organism evidence="3 4">
    <name type="scientific">Streptomyces olivaceiscleroticus</name>
    <dbReference type="NCBI Taxonomy" id="68245"/>
    <lineage>
        <taxon>Bacteria</taxon>
        <taxon>Bacillati</taxon>
        <taxon>Actinomycetota</taxon>
        <taxon>Actinomycetes</taxon>
        <taxon>Kitasatosporales</taxon>
        <taxon>Streptomycetaceae</taxon>
        <taxon>Streptomyces</taxon>
    </lineage>
</organism>
<evidence type="ECO:0008006" key="5">
    <source>
        <dbReference type="Google" id="ProtNLM"/>
    </source>
</evidence>